<dbReference type="GO" id="GO:0030288">
    <property type="term" value="C:outer membrane-bounded periplasmic space"/>
    <property type="evidence" value="ECO:0007669"/>
    <property type="project" value="TreeGrafter"/>
</dbReference>
<dbReference type="InterPro" id="IPR026045">
    <property type="entry name" value="Ferric-bd"/>
</dbReference>
<dbReference type="PANTHER" id="PTHR30006:SF15">
    <property type="entry name" value="IRON-UTILIZATION PERIPLASMIC PROTEIN"/>
    <property type="match status" value="1"/>
</dbReference>
<keyword evidence="3" id="KW-0732">Signal</keyword>
<feature type="binding site" evidence="4">
    <location>
        <position position="250"/>
    </location>
    <ligand>
        <name>Fe cation</name>
        <dbReference type="ChEBI" id="CHEBI:24875"/>
    </ligand>
</feature>
<dbReference type="Pfam" id="PF13416">
    <property type="entry name" value="SBP_bac_8"/>
    <property type="match status" value="1"/>
</dbReference>
<keyword evidence="2" id="KW-0406">Ion transport</keyword>
<gene>
    <name evidence="5" type="ORF">V2H45_12180</name>
</gene>
<protein>
    <submittedName>
        <fullName evidence="5">Fe(3+) ABC transporter substrate-binding protein</fullName>
    </submittedName>
</protein>
<dbReference type="Gene3D" id="3.40.190.10">
    <property type="entry name" value="Periplasmic binding protein-like II"/>
    <property type="match status" value="2"/>
</dbReference>
<organism evidence="5 6">
    <name type="scientific">Tumidithrix elongata BACA0141</name>
    <dbReference type="NCBI Taxonomy" id="2716417"/>
    <lineage>
        <taxon>Bacteria</taxon>
        <taxon>Bacillati</taxon>
        <taxon>Cyanobacteriota</taxon>
        <taxon>Cyanophyceae</taxon>
        <taxon>Pseudanabaenales</taxon>
        <taxon>Pseudanabaenaceae</taxon>
        <taxon>Tumidithrix</taxon>
        <taxon>Tumidithrix elongata</taxon>
    </lineage>
</organism>
<evidence type="ECO:0000256" key="3">
    <source>
        <dbReference type="ARBA" id="ARBA00022729"/>
    </source>
</evidence>
<accession>A0AAW9PWW2</accession>
<keyword evidence="4" id="KW-0479">Metal-binding</keyword>
<reference evidence="5" key="1">
    <citation type="submission" date="2024-01" db="EMBL/GenBank/DDBJ databases">
        <title>Bank of Algae and Cyanobacteria of the Azores (BACA) strain genomes.</title>
        <authorList>
            <person name="Luz R."/>
            <person name="Cordeiro R."/>
            <person name="Fonseca A."/>
            <person name="Goncalves V."/>
        </authorList>
    </citation>
    <scope>NUCLEOTIDE SEQUENCE</scope>
    <source>
        <strain evidence="5">BACA0141</strain>
    </source>
</reference>
<comment type="similarity">
    <text evidence="1">Belongs to the bacterial solute-binding protein 1 family.</text>
</comment>
<dbReference type="PIRSF" id="PIRSF002825">
    <property type="entry name" value="CfbpA"/>
    <property type="match status" value="1"/>
</dbReference>
<dbReference type="EMBL" id="JAZBJZ010000044">
    <property type="protein sequence ID" value="MEE3717512.1"/>
    <property type="molecule type" value="Genomic_DNA"/>
</dbReference>
<sequence length="368" mass="39743">MKKNFWYSLLATISAGLVIFGCSPSTETTKNTTTQSATPQAIAPATTNPSASQVLNIYTARHYNSDAALYEGFTKKTGIKVNKLDAEADKLIERIKSEGSKTPADILITVDAGNLWRAQEAGLLQPIQSKTLETAIPESLRDPQGNWFGFSKRARVIVYNKDKVKPSELSTYENLADTKWKGRLIIRSSGNVYNQSLVGSILAASDGAKTETWAKGVVANFARKPEGNDTAQIKAVASGVADLAVVNTYYLARLATSSKPEDKAIAEKVGMFFPNQSDRGTHVNISGGGVVKTSPNKESAIKFLEYLVSPEAQENFAKGNNEYPVVAGVTPDSVLASFGEFKEDKLNAATFGKNNAEALKIMDRSGWN</sequence>
<keyword evidence="2" id="KW-0410">Iron transport</keyword>
<dbReference type="CDD" id="cd13542">
    <property type="entry name" value="PBP2_FutA1_ilke"/>
    <property type="match status" value="1"/>
</dbReference>
<feature type="binding site" evidence="4">
    <location>
        <position position="249"/>
    </location>
    <ligand>
        <name>Fe cation</name>
        <dbReference type="ChEBI" id="CHEBI:24875"/>
    </ligand>
</feature>
<dbReference type="GO" id="GO:0046872">
    <property type="term" value="F:metal ion binding"/>
    <property type="evidence" value="ECO:0007669"/>
    <property type="project" value="UniProtKB-KW"/>
</dbReference>
<feature type="binding site" evidence="4">
    <location>
        <position position="62"/>
    </location>
    <ligand>
        <name>Fe cation</name>
        <dbReference type="ChEBI" id="CHEBI:24875"/>
    </ligand>
</feature>
<keyword evidence="4" id="KW-0408">Iron</keyword>
<dbReference type="SUPFAM" id="SSF53850">
    <property type="entry name" value="Periplasmic binding protein-like II"/>
    <property type="match status" value="1"/>
</dbReference>
<dbReference type="GO" id="GO:0006826">
    <property type="term" value="P:iron ion transport"/>
    <property type="evidence" value="ECO:0007669"/>
    <property type="project" value="UniProtKB-KW"/>
</dbReference>
<dbReference type="PROSITE" id="PS51257">
    <property type="entry name" value="PROKAR_LIPOPROTEIN"/>
    <property type="match status" value="1"/>
</dbReference>
<name>A0AAW9PWW2_9CYAN</name>
<keyword evidence="2" id="KW-0813">Transport</keyword>
<keyword evidence="6" id="KW-1185">Reference proteome</keyword>
<proteinExistence type="inferred from homology"/>
<dbReference type="Proteomes" id="UP001333818">
    <property type="component" value="Unassembled WGS sequence"/>
</dbReference>
<evidence type="ECO:0000313" key="5">
    <source>
        <dbReference type="EMBL" id="MEE3717512.1"/>
    </source>
</evidence>
<dbReference type="AlphaFoldDB" id="A0AAW9PWW2"/>
<evidence type="ECO:0000256" key="1">
    <source>
        <dbReference type="ARBA" id="ARBA00008520"/>
    </source>
</evidence>
<dbReference type="PANTHER" id="PTHR30006">
    <property type="entry name" value="THIAMINE-BINDING PERIPLASMIC PROTEIN-RELATED"/>
    <property type="match status" value="1"/>
</dbReference>
<comment type="caution">
    <text evidence="5">The sequence shown here is derived from an EMBL/GenBank/DDBJ whole genome shotgun (WGS) entry which is preliminary data.</text>
</comment>
<evidence type="ECO:0000313" key="6">
    <source>
        <dbReference type="Proteomes" id="UP001333818"/>
    </source>
</evidence>
<evidence type="ECO:0000256" key="4">
    <source>
        <dbReference type="PIRSR" id="PIRSR002825-1"/>
    </source>
</evidence>
<evidence type="ECO:0000256" key="2">
    <source>
        <dbReference type="ARBA" id="ARBA00022496"/>
    </source>
</evidence>
<dbReference type="InterPro" id="IPR006059">
    <property type="entry name" value="SBP"/>
</dbReference>
<dbReference type="RefSeq" id="WP_330483941.1">
    <property type="nucleotide sequence ID" value="NZ_JAZBJZ010000044.1"/>
</dbReference>